<dbReference type="Proteomes" id="UP000694621">
    <property type="component" value="Unplaced"/>
</dbReference>
<dbReference type="InterPro" id="IPR033989">
    <property type="entry name" value="CD209-like_CTLD"/>
</dbReference>
<dbReference type="SMART" id="SM00034">
    <property type="entry name" value="CLECT"/>
    <property type="match status" value="1"/>
</dbReference>
<evidence type="ECO:0000256" key="2">
    <source>
        <dbReference type="ARBA" id="ARBA00023157"/>
    </source>
</evidence>
<dbReference type="Gene3D" id="3.10.100.10">
    <property type="entry name" value="Mannose-Binding Protein A, subunit A"/>
    <property type="match status" value="1"/>
</dbReference>
<dbReference type="AlphaFoldDB" id="A0A8B9GZF5"/>
<dbReference type="InterPro" id="IPR016187">
    <property type="entry name" value="CTDL_fold"/>
</dbReference>
<dbReference type="Pfam" id="PF00059">
    <property type="entry name" value="Lectin_C"/>
    <property type="match status" value="1"/>
</dbReference>
<sequence length="214" mass="24535">MAERDQLQTSNTNLTAERDQLQTRYNNLAKGRDQLQTCNTNLAAERDQLQTCNTNLATGRDQLQTCNTNLATGRNQLQTCNTNLAVKDGWSFFDTSVYYISTETKSWTDSRQDCRNRGADLLIINSREEQDLAKSLRGNQRTWIGLNDRDREGVWKWVDGSALYTSYWYPGEPNSKAGDEDCALTGEQSDPVQNWADYPCNDEFVWICEKRIFS</sequence>
<feature type="domain" description="C-type lectin" evidence="3">
    <location>
        <begin position="93"/>
        <end position="209"/>
    </location>
</feature>
<dbReference type="SUPFAM" id="SSF56436">
    <property type="entry name" value="C-type lectin-like"/>
    <property type="match status" value="1"/>
</dbReference>
<dbReference type="GO" id="GO:0030246">
    <property type="term" value="F:carbohydrate binding"/>
    <property type="evidence" value="ECO:0007669"/>
    <property type="project" value="UniProtKB-KW"/>
</dbReference>
<dbReference type="PANTHER" id="PTHR22803">
    <property type="entry name" value="MANNOSE, PHOSPHOLIPASE, LECTIN RECEPTOR RELATED"/>
    <property type="match status" value="1"/>
</dbReference>
<dbReference type="Ensembl" id="ENSAMXT00005004567.1">
    <property type="protein sequence ID" value="ENSAMXP00005004007.1"/>
    <property type="gene ID" value="ENSAMXG00005002476.1"/>
</dbReference>
<dbReference type="Gene3D" id="1.20.5.400">
    <property type="match status" value="2"/>
</dbReference>
<reference evidence="4" key="1">
    <citation type="submission" date="2025-08" db="UniProtKB">
        <authorList>
            <consortium name="Ensembl"/>
        </authorList>
    </citation>
    <scope>IDENTIFICATION</scope>
</reference>
<name>A0A8B9GZF5_ASTMX</name>
<dbReference type="InterPro" id="IPR016186">
    <property type="entry name" value="C-type_lectin-like/link_sf"/>
</dbReference>
<dbReference type="CDD" id="cd03590">
    <property type="entry name" value="CLECT_DC-SIGN_like"/>
    <property type="match status" value="1"/>
</dbReference>
<evidence type="ECO:0000313" key="5">
    <source>
        <dbReference type="Proteomes" id="UP000694621"/>
    </source>
</evidence>
<dbReference type="InterPro" id="IPR001304">
    <property type="entry name" value="C-type_lectin-like"/>
</dbReference>
<protein>
    <recommendedName>
        <fullName evidence="3">C-type lectin domain-containing protein</fullName>
    </recommendedName>
</protein>
<evidence type="ECO:0000256" key="1">
    <source>
        <dbReference type="ARBA" id="ARBA00022734"/>
    </source>
</evidence>
<keyword evidence="1" id="KW-0430">Lectin</keyword>
<evidence type="ECO:0000259" key="3">
    <source>
        <dbReference type="PROSITE" id="PS50041"/>
    </source>
</evidence>
<dbReference type="PROSITE" id="PS00615">
    <property type="entry name" value="C_TYPE_LECTIN_1"/>
    <property type="match status" value="1"/>
</dbReference>
<proteinExistence type="predicted"/>
<dbReference type="InterPro" id="IPR018378">
    <property type="entry name" value="C-type_lectin_CS"/>
</dbReference>
<organism evidence="4 5">
    <name type="scientific">Astyanax mexicanus</name>
    <name type="common">Blind cave fish</name>
    <name type="synonym">Astyanax fasciatus mexicanus</name>
    <dbReference type="NCBI Taxonomy" id="7994"/>
    <lineage>
        <taxon>Eukaryota</taxon>
        <taxon>Metazoa</taxon>
        <taxon>Chordata</taxon>
        <taxon>Craniata</taxon>
        <taxon>Vertebrata</taxon>
        <taxon>Euteleostomi</taxon>
        <taxon>Actinopterygii</taxon>
        <taxon>Neopterygii</taxon>
        <taxon>Teleostei</taxon>
        <taxon>Ostariophysi</taxon>
        <taxon>Characiformes</taxon>
        <taxon>Characoidei</taxon>
        <taxon>Acestrorhamphidae</taxon>
        <taxon>Acestrorhamphinae</taxon>
        <taxon>Astyanax</taxon>
    </lineage>
</organism>
<dbReference type="PROSITE" id="PS50041">
    <property type="entry name" value="C_TYPE_LECTIN_2"/>
    <property type="match status" value="1"/>
</dbReference>
<evidence type="ECO:0000313" key="4">
    <source>
        <dbReference type="Ensembl" id="ENSAMXP00005004007.1"/>
    </source>
</evidence>
<dbReference type="InterPro" id="IPR050111">
    <property type="entry name" value="C-type_lectin/snaclec_domain"/>
</dbReference>
<keyword evidence="2" id="KW-1015">Disulfide bond</keyword>
<accession>A0A8B9GZF5</accession>